<evidence type="ECO:0000256" key="10">
    <source>
        <dbReference type="NCBIfam" id="TIGR00215"/>
    </source>
</evidence>
<dbReference type="GO" id="GO:0009245">
    <property type="term" value="P:lipid A biosynthetic process"/>
    <property type="evidence" value="ECO:0007669"/>
    <property type="project" value="UniProtKB-UniRule"/>
</dbReference>
<organism evidence="11 12">
    <name type="scientific">Peredibacter starrii</name>
    <dbReference type="NCBI Taxonomy" id="28202"/>
    <lineage>
        <taxon>Bacteria</taxon>
        <taxon>Pseudomonadati</taxon>
        <taxon>Bdellovibrionota</taxon>
        <taxon>Bacteriovoracia</taxon>
        <taxon>Bacteriovoracales</taxon>
        <taxon>Bacteriovoracaceae</taxon>
        <taxon>Peredibacter</taxon>
    </lineage>
</organism>
<protein>
    <recommendedName>
        <fullName evidence="3 10">Lipid-A-disaccharide synthase</fullName>
        <ecNumber evidence="2 10">2.4.1.182</ecNumber>
    </recommendedName>
</protein>
<dbReference type="Proteomes" id="UP001324634">
    <property type="component" value="Chromosome"/>
</dbReference>
<dbReference type="AlphaFoldDB" id="A0AAX4HN08"/>
<dbReference type="NCBIfam" id="TIGR00215">
    <property type="entry name" value="lpxB"/>
    <property type="match status" value="1"/>
</dbReference>
<dbReference type="SUPFAM" id="SSF53756">
    <property type="entry name" value="UDP-Glycosyltransferase/glycogen phosphorylase"/>
    <property type="match status" value="1"/>
</dbReference>
<dbReference type="PANTHER" id="PTHR30372:SF4">
    <property type="entry name" value="LIPID-A-DISACCHARIDE SYNTHASE, MITOCHONDRIAL-RELATED"/>
    <property type="match status" value="1"/>
</dbReference>
<evidence type="ECO:0000256" key="8">
    <source>
        <dbReference type="ARBA" id="ARBA00023098"/>
    </source>
</evidence>
<evidence type="ECO:0000256" key="2">
    <source>
        <dbReference type="ARBA" id="ARBA00012687"/>
    </source>
</evidence>
<reference evidence="11 12" key="1">
    <citation type="submission" date="2023-11" db="EMBL/GenBank/DDBJ databases">
        <title>Peredibacter starrii A3.12.</title>
        <authorList>
            <person name="Mitchell R.J."/>
        </authorList>
    </citation>
    <scope>NUCLEOTIDE SEQUENCE [LARGE SCALE GENOMIC DNA]</scope>
    <source>
        <strain evidence="11 12">A3.12</strain>
    </source>
</reference>
<dbReference type="GO" id="GO:0005543">
    <property type="term" value="F:phospholipid binding"/>
    <property type="evidence" value="ECO:0007669"/>
    <property type="project" value="TreeGrafter"/>
</dbReference>
<name>A0AAX4HN08_9BACT</name>
<keyword evidence="6 11" id="KW-0328">Glycosyltransferase</keyword>
<keyword evidence="12" id="KW-1185">Reference proteome</keyword>
<dbReference type="PANTHER" id="PTHR30372">
    <property type="entry name" value="LIPID-A-DISACCHARIDE SYNTHASE"/>
    <property type="match status" value="1"/>
</dbReference>
<keyword evidence="5" id="KW-0441">Lipid A biosynthesis</keyword>
<evidence type="ECO:0000256" key="4">
    <source>
        <dbReference type="ARBA" id="ARBA00022516"/>
    </source>
</evidence>
<dbReference type="EC" id="2.4.1.182" evidence="2 10"/>
<gene>
    <name evidence="11" type="primary">lpxB</name>
    <name evidence="11" type="ORF">SOO65_18430</name>
</gene>
<proteinExistence type="predicted"/>
<keyword evidence="7 11" id="KW-0808">Transferase</keyword>
<evidence type="ECO:0000256" key="5">
    <source>
        <dbReference type="ARBA" id="ARBA00022556"/>
    </source>
</evidence>
<evidence type="ECO:0000313" key="12">
    <source>
        <dbReference type="Proteomes" id="UP001324634"/>
    </source>
</evidence>
<sequence length="374" mass="43317">MLKSCLLIAGEKSGEEHAMSFFPELSKLCPDVQFYGVGGDDLKKHGMELVHHLRDFSSMGFSEVIGKIPFYFRALKELENEVVRRGTKTAILIDFQDFNMRLAKRLKKRGVKVLYYVAPQAWAWKAHRAQVLAETVHTLFTILPFEKEWFHSRGVEQVKSIPHPLMLTYKDQLNSIPAKPFDSIQKKVKLLLLPGSRRFEVHELLPEFMKTVRILKESFPVEVHLVKVNHLNPAIYDYFKKDVDVWYESEDLTRAMRECHFSLAASGTVTLSTGLFELPTVVCYRASLLNEFIFYNFINYQGPISLTNIIHGKMVFPEYVQHQIDPQRLARVIRTWTMNEKVYNELKATLKETKNLLSGENFSVPEYMAGVIHE</sequence>
<dbReference type="GO" id="GO:0008915">
    <property type="term" value="F:lipid-A-disaccharide synthase activity"/>
    <property type="evidence" value="ECO:0007669"/>
    <property type="project" value="UniProtKB-UniRule"/>
</dbReference>
<evidence type="ECO:0000256" key="6">
    <source>
        <dbReference type="ARBA" id="ARBA00022676"/>
    </source>
</evidence>
<dbReference type="KEGG" id="psti:SOO65_18430"/>
<keyword evidence="8" id="KW-0443">Lipid metabolism</keyword>
<dbReference type="Pfam" id="PF02684">
    <property type="entry name" value="LpxB"/>
    <property type="match status" value="1"/>
</dbReference>
<evidence type="ECO:0000256" key="7">
    <source>
        <dbReference type="ARBA" id="ARBA00022679"/>
    </source>
</evidence>
<accession>A0AAX4HN08</accession>
<evidence type="ECO:0000313" key="11">
    <source>
        <dbReference type="EMBL" id="WPU64675.1"/>
    </source>
</evidence>
<comment type="catalytic activity">
    <reaction evidence="9">
        <text>a lipid X + a UDP-2-N,3-O-bis[(3R)-3-hydroxyacyl]-alpha-D-glucosamine = a lipid A disaccharide + UDP + H(+)</text>
        <dbReference type="Rhea" id="RHEA:67828"/>
        <dbReference type="ChEBI" id="CHEBI:15378"/>
        <dbReference type="ChEBI" id="CHEBI:58223"/>
        <dbReference type="ChEBI" id="CHEBI:137748"/>
        <dbReference type="ChEBI" id="CHEBI:176338"/>
        <dbReference type="ChEBI" id="CHEBI:176343"/>
        <dbReference type="EC" id="2.4.1.182"/>
    </reaction>
</comment>
<comment type="function">
    <text evidence="1">Condensation of UDP-2,3-diacylglucosamine and 2,3-diacylglucosamine-1-phosphate to form lipid A disaccharide, a precursor of lipid A, a phosphorylated glycolipid that anchors the lipopolysaccharide to the outer membrane of the cell.</text>
</comment>
<evidence type="ECO:0000256" key="3">
    <source>
        <dbReference type="ARBA" id="ARBA00020902"/>
    </source>
</evidence>
<dbReference type="InterPro" id="IPR003835">
    <property type="entry name" value="Glyco_trans_19"/>
</dbReference>
<dbReference type="EMBL" id="CP139487">
    <property type="protein sequence ID" value="WPU64675.1"/>
    <property type="molecule type" value="Genomic_DNA"/>
</dbReference>
<dbReference type="GO" id="GO:0016020">
    <property type="term" value="C:membrane"/>
    <property type="evidence" value="ECO:0007669"/>
    <property type="project" value="GOC"/>
</dbReference>
<evidence type="ECO:0000256" key="9">
    <source>
        <dbReference type="ARBA" id="ARBA00048975"/>
    </source>
</evidence>
<evidence type="ECO:0000256" key="1">
    <source>
        <dbReference type="ARBA" id="ARBA00002056"/>
    </source>
</evidence>
<keyword evidence="4" id="KW-0444">Lipid biosynthesis</keyword>